<dbReference type="Proteomes" id="UP001214553">
    <property type="component" value="Chromosome"/>
</dbReference>
<proteinExistence type="predicted"/>
<evidence type="ECO:0000313" key="1">
    <source>
        <dbReference type="EMBL" id="WEG08919.1"/>
    </source>
</evidence>
<dbReference type="RefSeq" id="WP_275278246.1">
    <property type="nucleotide sequence ID" value="NZ_CP119108.1"/>
</dbReference>
<gene>
    <name evidence="1" type="ORF">PU630_17020</name>
</gene>
<reference evidence="1 2" key="1">
    <citation type="submission" date="2023-03" db="EMBL/GenBank/DDBJ databases">
        <title>Genome sequence of Microbacterium sp. KACC 23027.</title>
        <authorList>
            <person name="Kim S."/>
            <person name="Heo J."/>
            <person name="Kwon S.-W."/>
        </authorList>
    </citation>
    <scope>NUCLEOTIDE SEQUENCE [LARGE SCALE GENOMIC DNA]</scope>
    <source>
        <strain evidence="1 2">KACC 23027</strain>
    </source>
</reference>
<organism evidence="1 2">
    <name type="scientific">Microbacterium horticulturae</name>
    <dbReference type="NCBI Taxonomy" id="3028316"/>
    <lineage>
        <taxon>Bacteria</taxon>
        <taxon>Bacillati</taxon>
        <taxon>Actinomycetota</taxon>
        <taxon>Actinomycetes</taxon>
        <taxon>Micrococcales</taxon>
        <taxon>Microbacteriaceae</taxon>
        <taxon>Microbacterium</taxon>
    </lineage>
</organism>
<sequence length="384" mass="41925">MGVEFQLDHQDHHKVEDFLARQSAGVGAITLHAKAAKYQASAAEAAIAAGLDVLYDPRTERLEYPGLTLNGLPGYTGEPYDLDRLVARADERQLLVDAVLTAHPDVVTIVTPPHFLVRDHRSAHLNLALAEAARLATNKRVRPVLTLKSRLNQELSHEIVKIYTEAGFTELDLRFTPLGSENDGIPKIRSAFATARLFRDAGVRVILGRSGNVGQAAFALGHVDGFSVGVGQMEHVDHAADVSRQNRPPTLNADGKKAGGTWQGVYLPGIAATVSMRRAKELLGHSDIRTRLGCRVDSCGASLFGPIDDYRTHYLHSRAGDVAALIETPEAWRPKLETDRLRRAIEMRDLVNAAYRKGSDPELKTRTLHSLVDGIQEDVRAAAA</sequence>
<dbReference type="EMBL" id="CP119108">
    <property type="protein sequence ID" value="WEG08919.1"/>
    <property type="molecule type" value="Genomic_DNA"/>
</dbReference>
<accession>A0ABY8BXJ1</accession>
<protein>
    <submittedName>
        <fullName evidence="1">Uncharacterized protein</fullName>
    </submittedName>
</protein>
<name>A0ABY8BXJ1_9MICO</name>
<evidence type="ECO:0000313" key="2">
    <source>
        <dbReference type="Proteomes" id="UP001214553"/>
    </source>
</evidence>
<keyword evidence="2" id="KW-1185">Reference proteome</keyword>